<reference evidence="1 2" key="1">
    <citation type="submission" date="2019-06" db="EMBL/GenBank/DDBJ databases">
        <title>A chromosomal-level reference genome of Carpinus fangiana (Coryloideae, Betulaceae).</title>
        <authorList>
            <person name="Yang X."/>
            <person name="Wang Z."/>
            <person name="Zhang L."/>
            <person name="Hao G."/>
            <person name="Liu J."/>
            <person name="Yang Y."/>
        </authorList>
    </citation>
    <scope>NUCLEOTIDE SEQUENCE [LARGE SCALE GENOMIC DNA]</scope>
    <source>
        <strain evidence="1">Cfa_2016G</strain>
        <tissue evidence="1">Leaf</tissue>
    </source>
</reference>
<dbReference type="EMBL" id="CM017324">
    <property type="protein sequence ID" value="KAE8038051.1"/>
    <property type="molecule type" value="Genomic_DNA"/>
</dbReference>
<accession>A0A660KQN5</accession>
<organism evidence="1 2">
    <name type="scientific">Carpinus fangiana</name>
    <dbReference type="NCBI Taxonomy" id="176857"/>
    <lineage>
        <taxon>Eukaryota</taxon>
        <taxon>Viridiplantae</taxon>
        <taxon>Streptophyta</taxon>
        <taxon>Embryophyta</taxon>
        <taxon>Tracheophyta</taxon>
        <taxon>Spermatophyta</taxon>
        <taxon>Magnoliopsida</taxon>
        <taxon>eudicotyledons</taxon>
        <taxon>Gunneridae</taxon>
        <taxon>Pentapetalae</taxon>
        <taxon>rosids</taxon>
        <taxon>fabids</taxon>
        <taxon>Fagales</taxon>
        <taxon>Betulaceae</taxon>
        <taxon>Carpinus</taxon>
    </lineage>
</organism>
<evidence type="ECO:0000313" key="2">
    <source>
        <dbReference type="Proteomes" id="UP000327013"/>
    </source>
</evidence>
<dbReference type="Proteomes" id="UP000327013">
    <property type="component" value="Chromosome 4"/>
</dbReference>
<name>A0A660KQN5_9ROSI</name>
<protein>
    <submittedName>
        <fullName evidence="1">Uncharacterized protein</fullName>
    </submittedName>
</protein>
<sequence>MPTTTSLEQNCHGMLLDGIKTERRMNLTELCAMEFVPFEAAAFGFRLGGGGSVAGA</sequence>
<proteinExistence type="predicted"/>
<keyword evidence="2" id="KW-1185">Reference proteome</keyword>
<evidence type="ECO:0000313" key="1">
    <source>
        <dbReference type="EMBL" id="KAE8038051.1"/>
    </source>
</evidence>
<dbReference type="AlphaFoldDB" id="A0A660KQN5"/>
<gene>
    <name evidence="1" type="ORF">FH972_010597</name>
</gene>